<organism evidence="1 2">
    <name type="scientific">Pisolithus tinctorius Marx 270</name>
    <dbReference type="NCBI Taxonomy" id="870435"/>
    <lineage>
        <taxon>Eukaryota</taxon>
        <taxon>Fungi</taxon>
        <taxon>Dikarya</taxon>
        <taxon>Basidiomycota</taxon>
        <taxon>Agaricomycotina</taxon>
        <taxon>Agaricomycetes</taxon>
        <taxon>Agaricomycetidae</taxon>
        <taxon>Boletales</taxon>
        <taxon>Sclerodermatineae</taxon>
        <taxon>Pisolithaceae</taxon>
        <taxon>Pisolithus</taxon>
    </lineage>
</organism>
<reference evidence="1 2" key="1">
    <citation type="submission" date="2014-04" db="EMBL/GenBank/DDBJ databases">
        <authorList>
            <consortium name="DOE Joint Genome Institute"/>
            <person name="Kuo A."/>
            <person name="Kohler A."/>
            <person name="Costa M.D."/>
            <person name="Nagy L.G."/>
            <person name="Floudas D."/>
            <person name="Copeland A."/>
            <person name="Barry K.W."/>
            <person name="Cichocki N."/>
            <person name="Veneault-Fourrey C."/>
            <person name="LaButti K."/>
            <person name="Lindquist E.A."/>
            <person name="Lipzen A."/>
            <person name="Lundell T."/>
            <person name="Morin E."/>
            <person name="Murat C."/>
            <person name="Sun H."/>
            <person name="Tunlid A."/>
            <person name="Henrissat B."/>
            <person name="Grigoriev I.V."/>
            <person name="Hibbett D.S."/>
            <person name="Martin F."/>
            <person name="Nordberg H.P."/>
            <person name="Cantor M.N."/>
            <person name="Hua S.X."/>
        </authorList>
    </citation>
    <scope>NUCLEOTIDE SEQUENCE [LARGE SCALE GENOMIC DNA]</scope>
    <source>
        <strain evidence="1 2">Marx 270</strain>
    </source>
</reference>
<protein>
    <submittedName>
        <fullName evidence="1">Uncharacterized protein</fullName>
    </submittedName>
</protein>
<dbReference type="AlphaFoldDB" id="A0A0C3NPQ9"/>
<accession>A0A0C3NPQ9</accession>
<keyword evidence="2" id="KW-1185">Reference proteome</keyword>
<name>A0A0C3NPQ9_PISTI</name>
<dbReference type="EMBL" id="KN832027">
    <property type="protein sequence ID" value="KIN97560.1"/>
    <property type="molecule type" value="Genomic_DNA"/>
</dbReference>
<sequence length="145" mass="16374">MSRLREEVIGSPRTLPHVLIPLQIACEVDHILLVIAAAYCECIIVEEMQDANAIADRSTYTEINHPAAVIDKEGNILLWYLLDVFGQAYQVVKLNGASRTLLTIRSGRDLEFVGQPQYPTCAEHEVQWGRQLVARFKPFSQSHRS</sequence>
<proteinExistence type="predicted"/>
<evidence type="ECO:0000313" key="2">
    <source>
        <dbReference type="Proteomes" id="UP000054217"/>
    </source>
</evidence>
<dbReference type="InParanoid" id="A0A0C3NPQ9"/>
<evidence type="ECO:0000313" key="1">
    <source>
        <dbReference type="EMBL" id="KIN97560.1"/>
    </source>
</evidence>
<reference evidence="2" key="2">
    <citation type="submission" date="2015-01" db="EMBL/GenBank/DDBJ databases">
        <title>Evolutionary Origins and Diversification of the Mycorrhizal Mutualists.</title>
        <authorList>
            <consortium name="DOE Joint Genome Institute"/>
            <consortium name="Mycorrhizal Genomics Consortium"/>
            <person name="Kohler A."/>
            <person name="Kuo A."/>
            <person name="Nagy L.G."/>
            <person name="Floudas D."/>
            <person name="Copeland A."/>
            <person name="Barry K.W."/>
            <person name="Cichocki N."/>
            <person name="Veneault-Fourrey C."/>
            <person name="LaButti K."/>
            <person name="Lindquist E.A."/>
            <person name="Lipzen A."/>
            <person name="Lundell T."/>
            <person name="Morin E."/>
            <person name="Murat C."/>
            <person name="Riley R."/>
            <person name="Ohm R."/>
            <person name="Sun H."/>
            <person name="Tunlid A."/>
            <person name="Henrissat B."/>
            <person name="Grigoriev I.V."/>
            <person name="Hibbett D.S."/>
            <person name="Martin F."/>
        </authorList>
    </citation>
    <scope>NUCLEOTIDE SEQUENCE [LARGE SCALE GENOMIC DNA]</scope>
    <source>
        <strain evidence="2">Marx 270</strain>
    </source>
</reference>
<gene>
    <name evidence="1" type="ORF">M404DRAFT_32183</name>
</gene>
<dbReference type="Proteomes" id="UP000054217">
    <property type="component" value="Unassembled WGS sequence"/>
</dbReference>
<dbReference type="HOGENOM" id="CLU_1787615_0_0_1"/>